<proteinExistence type="predicted"/>
<name>A0A2P1BNA7_KLEPN</name>
<sequence>MSSEYGKGTQWGWQEPQKIPPFRIVEFWGGPRHDDPPKATASI</sequence>
<keyword evidence="1" id="KW-0614">Plasmid</keyword>
<evidence type="ECO:0000313" key="1">
    <source>
        <dbReference type="EMBL" id="AVI43240.1"/>
    </source>
</evidence>
<reference evidence="1" key="1">
    <citation type="submission" date="2017-12" db="EMBL/GenBank/DDBJ databases">
        <title>Insights into the successfully spreading KPC-encoding IncII plasmids.</title>
        <authorList>
            <person name="Brandt C."/>
            <person name="Pletz M.W."/>
            <person name="Makarewicz O."/>
        </authorList>
    </citation>
    <scope>NUCLEOTIDE SEQUENCE</scope>
    <source>
        <strain evidence="1">UR15381</strain>
        <plasmid evidence="1">pUJ-1KPC</plasmid>
    </source>
</reference>
<organism evidence="1">
    <name type="scientific">Klebsiella pneumoniae</name>
    <dbReference type="NCBI Taxonomy" id="573"/>
    <lineage>
        <taxon>Bacteria</taxon>
        <taxon>Pseudomonadati</taxon>
        <taxon>Pseudomonadota</taxon>
        <taxon>Gammaproteobacteria</taxon>
        <taxon>Enterobacterales</taxon>
        <taxon>Enterobacteriaceae</taxon>
        <taxon>Klebsiella/Raoultella group</taxon>
        <taxon>Klebsiella</taxon>
        <taxon>Klebsiella pneumoniae complex</taxon>
    </lineage>
</organism>
<dbReference type="AlphaFoldDB" id="A0A2P1BNA7"/>
<protein>
    <submittedName>
        <fullName evidence="1">Uncharacterized protein</fullName>
    </submittedName>
</protein>
<accession>A0A2P1BNA7</accession>
<geneLocation type="plasmid" evidence="1">
    <name>pUJ-1KPC</name>
</geneLocation>
<dbReference type="EMBL" id="MG700548">
    <property type="protein sequence ID" value="AVI43240.1"/>
    <property type="molecule type" value="Genomic_DNA"/>
</dbReference>